<gene>
    <name evidence="2" type="ORF">DUT91_24080</name>
</gene>
<evidence type="ECO:0000256" key="1">
    <source>
        <dbReference type="SAM" id="MobiDB-lite"/>
    </source>
</evidence>
<feature type="compositionally biased region" description="Low complexity" evidence="1">
    <location>
        <begin position="947"/>
        <end position="959"/>
    </location>
</feature>
<protein>
    <submittedName>
        <fullName evidence="2">Uncharacterized protein</fullName>
    </submittedName>
</protein>
<evidence type="ECO:0000313" key="3">
    <source>
        <dbReference type="Proteomes" id="UP000253420"/>
    </source>
</evidence>
<keyword evidence="3" id="KW-1185">Reference proteome</keyword>
<sequence>MNLLSEPDGKVFDLVIELSELKKECETIPGDKAFTGQDYLRIADTFRSAAKQMDALKKQNSPLSAKYEQLSKLFTALKRFHLSHGAPTLMEEGAAREIARIPLPVREGLKNHQPETKFITEKKYSLNLGFDAGPVKVELEPEFQSKKTFMINEEGDALFSRQRTIDVKQKGGKDFHVGTVVGVDAGGKISESGTHERMIVSNLNDLEKIAMNDRANAKVANMLNPTHYSASEYARKIYQRARKSENWAGKWFGLPGHDPDSPLFLTNKKVPKGVANQSQILEIAEKLGNKRLINLIKHVYQSVPDYLQSHSNGESADLPRNILRKVNPLPGAVVKRWGMEFKGELEGACKVKGPSYPAHPIPVVGAAGLELGLGLSVAAAGREDLFILKLPGTTSLFLDPNKTKSIPESRKLLDEIIENRRENDSTIAELNTYPAKTFPEIKEKLESLRSKYIEFIKYEDSDNNDEINRLVWNNSYHIGNFKKNSKEFISHSYDEFNLALAKLGVELAELKRDTSRLHDSERVGLANASIDADQAYTAAKDIIEEKFLKTNDHDLLKHTSSKAVAKWYRGLMTFEGKGKLPVGSAGDYNPIQLNGEFHATGFSVKHHPDPLRRGIYMEYKFKYNIITLPNIIKFLTDKNLKLPCHFGILATEGATGKMVTLSYRKAIEDDSGVPPKFKLQCCKLTNTSKMGIAGKTSSLPAGPFVGFGISNTQTMEPVHSQELGDDIGYHLLQYSHLKRDFIDRVAESQHKAIPDYTAVQEPDPPDYAAALRKEGGENREIMDTYFGTPTILDIVEDFQQFTTNPIQPASEFERFEKEPFTGIAHELQSAEHFAPGSKKSIAATVSEDLLGNLKDWFTRQRFDLPVIRRQESSERTAKQRMEALCARGENSASVFDAYLRIMGTYKKLSDAVSLGRYNAVRQKAIPWATTGRSNSQSRHQIALPVRQGSQGSVSGSTVPSVPPAPDMDQPGASGSQVGSDLPPSNWTSYG</sequence>
<evidence type="ECO:0000313" key="2">
    <source>
        <dbReference type="EMBL" id="RCS21437.1"/>
    </source>
</evidence>
<accession>A0A368JWB2</accession>
<proteinExistence type="predicted"/>
<dbReference type="EMBL" id="QOZG01000038">
    <property type="protein sequence ID" value="RCS21437.1"/>
    <property type="molecule type" value="Genomic_DNA"/>
</dbReference>
<dbReference type="AlphaFoldDB" id="A0A368JWB2"/>
<feature type="region of interest" description="Disordered" evidence="1">
    <location>
        <begin position="944"/>
        <end position="990"/>
    </location>
</feature>
<comment type="caution">
    <text evidence="2">The sequence shown here is derived from an EMBL/GenBank/DDBJ whole genome shotgun (WGS) entry which is preliminary data.</text>
</comment>
<organism evidence="2 3">
    <name type="scientific">Phyllobacterium salinisoli</name>
    <dbReference type="NCBI Taxonomy" id="1899321"/>
    <lineage>
        <taxon>Bacteria</taxon>
        <taxon>Pseudomonadati</taxon>
        <taxon>Pseudomonadota</taxon>
        <taxon>Alphaproteobacteria</taxon>
        <taxon>Hyphomicrobiales</taxon>
        <taxon>Phyllobacteriaceae</taxon>
        <taxon>Phyllobacterium</taxon>
    </lineage>
</organism>
<dbReference type="Proteomes" id="UP000253420">
    <property type="component" value="Unassembled WGS sequence"/>
</dbReference>
<reference evidence="2 3" key="1">
    <citation type="submission" date="2018-07" db="EMBL/GenBank/DDBJ databases">
        <title>The draft genome of Phyllobacterium salinisoli.</title>
        <authorList>
            <person name="Liu L."/>
            <person name="Li L."/>
            <person name="Zhang X."/>
            <person name="Liang L."/>
        </authorList>
    </citation>
    <scope>NUCLEOTIDE SEQUENCE [LARGE SCALE GENOMIC DNA]</scope>
    <source>
        <strain evidence="2 3">LLAN61</strain>
    </source>
</reference>
<name>A0A368JWB2_9HYPH</name>
<feature type="compositionally biased region" description="Polar residues" evidence="1">
    <location>
        <begin position="972"/>
        <end position="990"/>
    </location>
</feature>